<dbReference type="EMBL" id="JAOPGA020000995">
    <property type="protein sequence ID" value="KAL0483841.1"/>
    <property type="molecule type" value="Genomic_DNA"/>
</dbReference>
<keyword evidence="3" id="KW-1185">Reference proteome</keyword>
<evidence type="ECO:0000313" key="3">
    <source>
        <dbReference type="Proteomes" id="UP001431209"/>
    </source>
</evidence>
<protein>
    <submittedName>
        <fullName evidence="2">Uncharacterized protein</fullName>
    </submittedName>
</protein>
<gene>
    <name evidence="2" type="ORF">AKO1_014064</name>
</gene>
<sequence length="229" mass="26746">MTLEMKIPVPTPLIQEGLSRYRQILRTWNKIIQVNESPERSHTLQGVVPFDQITSYIKNQVRKEYTLSKRRFASQKIDESAIKDMHKNMKWIDYGLRVALSHIEHPSNKRKMVRQSPYFSLLSVVSEGYGNNYFQSTAVEKFIDIAKYEATYMTLPKPPARWTNKREQVLEKLKAERLEGDRQKQLQQAKSALDDKKRRAAEEKAQQKASKIALKNPTARNSALKKKHF</sequence>
<organism evidence="2 3">
    <name type="scientific">Acrasis kona</name>
    <dbReference type="NCBI Taxonomy" id="1008807"/>
    <lineage>
        <taxon>Eukaryota</taxon>
        <taxon>Discoba</taxon>
        <taxon>Heterolobosea</taxon>
        <taxon>Tetramitia</taxon>
        <taxon>Eutetramitia</taxon>
        <taxon>Acrasidae</taxon>
        <taxon>Acrasis</taxon>
    </lineage>
</organism>
<proteinExistence type="predicted"/>
<comment type="caution">
    <text evidence="2">The sequence shown here is derived from an EMBL/GenBank/DDBJ whole genome shotgun (WGS) entry which is preliminary data.</text>
</comment>
<accession>A0AAW2Z403</accession>
<reference evidence="2 3" key="1">
    <citation type="submission" date="2024-03" db="EMBL/GenBank/DDBJ databases">
        <title>The Acrasis kona genome and developmental transcriptomes reveal deep origins of eukaryotic multicellular pathways.</title>
        <authorList>
            <person name="Sheikh S."/>
            <person name="Fu C.-J."/>
            <person name="Brown M.W."/>
            <person name="Baldauf S.L."/>
        </authorList>
    </citation>
    <scope>NUCLEOTIDE SEQUENCE [LARGE SCALE GENOMIC DNA]</scope>
    <source>
        <strain evidence="2 3">ATCC MYA-3509</strain>
    </source>
</reference>
<dbReference type="AlphaFoldDB" id="A0AAW2Z403"/>
<name>A0AAW2Z403_9EUKA</name>
<feature type="compositionally biased region" description="Basic and acidic residues" evidence="1">
    <location>
        <begin position="192"/>
        <end position="206"/>
    </location>
</feature>
<dbReference type="Proteomes" id="UP001431209">
    <property type="component" value="Unassembled WGS sequence"/>
</dbReference>
<evidence type="ECO:0000313" key="2">
    <source>
        <dbReference type="EMBL" id="KAL0483841.1"/>
    </source>
</evidence>
<evidence type="ECO:0000256" key="1">
    <source>
        <dbReference type="SAM" id="MobiDB-lite"/>
    </source>
</evidence>
<feature type="region of interest" description="Disordered" evidence="1">
    <location>
        <begin position="180"/>
        <end position="229"/>
    </location>
</feature>